<dbReference type="Proteomes" id="UP000317990">
    <property type="component" value="Unassembled WGS sequence"/>
</dbReference>
<gene>
    <name evidence="2" type="ORF">ERJ67_06845</name>
</gene>
<evidence type="ECO:0000313" key="3">
    <source>
        <dbReference type="Proteomes" id="UP000317990"/>
    </source>
</evidence>
<dbReference type="AlphaFoldDB" id="A0A524RMM2"/>
<evidence type="ECO:0000313" key="2">
    <source>
        <dbReference type="EMBL" id="TGG91881.1"/>
    </source>
</evidence>
<protein>
    <submittedName>
        <fullName evidence="2">Uncharacterized protein</fullName>
    </submittedName>
</protein>
<dbReference type="EMBL" id="SRMO01000070">
    <property type="protein sequence ID" value="TGG91881.1"/>
    <property type="molecule type" value="Genomic_DNA"/>
</dbReference>
<feature type="region of interest" description="Disordered" evidence="1">
    <location>
        <begin position="39"/>
        <end position="64"/>
    </location>
</feature>
<feature type="compositionally biased region" description="Basic and acidic residues" evidence="1">
    <location>
        <begin position="55"/>
        <end position="64"/>
    </location>
</feature>
<comment type="caution">
    <text evidence="2">The sequence shown here is derived from an EMBL/GenBank/DDBJ whole genome shotgun (WGS) entry which is preliminary data.</text>
</comment>
<accession>A0A524RMM2</accession>
<evidence type="ECO:0000256" key="1">
    <source>
        <dbReference type="SAM" id="MobiDB-lite"/>
    </source>
</evidence>
<reference evidence="2 3" key="1">
    <citation type="journal article" date="2019" name="mSystems">
        <title>Life at home and on the roam: Genomic adaptions reflect the dual lifestyle of an intracellular, facultative symbiont.</title>
        <authorList>
            <person name="Burgsdorf I."/>
        </authorList>
    </citation>
    <scope>NUCLEOTIDE SEQUENCE [LARGE SCALE GENOMIC DNA]</scope>
    <source>
        <strain evidence="2">277cV</strain>
    </source>
</reference>
<sequence>MPDADDLDVGSRLLGLGWQRFTGSRPAGSQPQAIEAEQGMMGSGYGSLEQQALARQEKRQAGGN</sequence>
<proteinExistence type="predicted"/>
<name>A0A524RMM2_9CHRO</name>
<organism evidence="2 3">
    <name type="scientific">Aphanocapsa feldmannii 277cV</name>
    <dbReference type="NCBI Taxonomy" id="2507553"/>
    <lineage>
        <taxon>Bacteria</taxon>
        <taxon>Bacillati</taxon>
        <taxon>Cyanobacteriota</taxon>
        <taxon>Cyanophyceae</taxon>
        <taxon>Oscillatoriophycideae</taxon>
        <taxon>Chroococcales</taxon>
        <taxon>Microcystaceae</taxon>
        <taxon>Aphanocapsa</taxon>
    </lineage>
</organism>